<reference evidence="1" key="2">
    <citation type="submission" date="2022-01" db="EMBL/GenBank/DDBJ databases">
        <authorList>
            <person name="Yamashiro T."/>
            <person name="Shiraishi A."/>
            <person name="Satake H."/>
            <person name="Nakayama K."/>
        </authorList>
    </citation>
    <scope>NUCLEOTIDE SEQUENCE</scope>
</reference>
<reference evidence="1" key="1">
    <citation type="journal article" date="2022" name="Int. J. Mol. Sci.">
        <title>Draft Genome of Tanacetum Coccineum: Genomic Comparison of Closely Related Tanacetum-Family Plants.</title>
        <authorList>
            <person name="Yamashiro T."/>
            <person name="Shiraishi A."/>
            <person name="Nakayama K."/>
            <person name="Satake H."/>
        </authorList>
    </citation>
    <scope>NUCLEOTIDE SEQUENCE</scope>
</reference>
<dbReference type="Proteomes" id="UP001151760">
    <property type="component" value="Unassembled WGS sequence"/>
</dbReference>
<keyword evidence="2" id="KW-1185">Reference proteome</keyword>
<proteinExistence type="predicted"/>
<dbReference type="EMBL" id="BQNB010009398">
    <property type="protein sequence ID" value="GJS62978.1"/>
    <property type="molecule type" value="Genomic_DNA"/>
</dbReference>
<sequence>MHNMEKIIGELHALLIEYEKGLPKKAATLQVMAIQGGRIQKANKKSLNAKGTNSGELHWTVVKTILKYLRNTKNMFLVYGGHSEAELRVDCYCDDGFEINKDDTKSQTRDIFVLNGGAVDWKSSKQILPSMSLYRTCIQSYYES</sequence>
<evidence type="ECO:0008006" key="3">
    <source>
        <dbReference type="Google" id="ProtNLM"/>
    </source>
</evidence>
<evidence type="ECO:0000313" key="2">
    <source>
        <dbReference type="Proteomes" id="UP001151760"/>
    </source>
</evidence>
<organism evidence="1 2">
    <name type="scientific">Tanacetum coccineum</name>
    <dbReference type="NCBI Taxonomy" id="301880"/>
    <lineage>
        <taxon>Eukaryota</taxon>
        <taxon>Viridiplantae</taxon>
        <taxon>Streptophyta</taxon>
        <taxon>Embryophyta</taxon>
        <taxon>Tracheophyta</taxon>
        <taxon>Spermatophyta</taxon>
        <taxon>Magnoliopsida</taxon>
        <taxon>eudicotyledons</taxon>
        <taxon>Gunneridae</taxon>
        <taxon>Pentapetalae</taxon>
        <taxon>asterids</taxon>
        <taxon>campanulids</taxon>
        <taxon>Asterales</taxon>
        <taxon>Asteraceae</taxon>
        <taxon>Asteroideae</taxon>
        <taxon>Anthemideae</taxon>
        <taxon>Anthemidinae</taxon>
        <taxon>Tanacetum</taxon>
    </lineage>
</organism>
<gene>
    <name evidence="1" type="ORF">Tco_0677542</name>
</gene>
<accession>A0ABQ4XDC9</accession>
<name>A0ABQ4XDC9_9ASTR</name>
<comment type="caution">
    <text evidence="1">The sequence shown here is derived from an EMBL/GenBank/DDBJ whole genome shotgun (WGS) entry which is preliminary data.</text>
</comment>
<protein>
    <recommendedName>
        <fullName evidence="3">Zinc finger, CCHC-type</fullName>
    </recommendedName>
</protein>
<evidence type="ECO:0000313" key="1">
    <source>
        <dbReference type="EMBL" id="GJS62978.1"/>
    </source>
</evidence>